<organism evidence="2 3">
    <name type="scientific">Novosphingobium capsulatum</name>
    <dbReference type="NCBI Taxonomy" id="13688"/>
    <lineage>
        <taxon>Bacteria</taxon>
        <taxon>Pseudomonadati</taxon>
        <taxon>Pseudomonadota</taxon>
        <taxon>Alphaproteobacteria</taxon>
        <taxon>Sphingomonadales</taxon>
        <taxon>Sphingomonadaceae</taxon>
        <taxon>Novosphingobium</taxon>
    </lineage>
</organism>
<sequence length="110" mass="10113">MKTLLSLSAVALLLALGGCQKGSEPEKGAAKAAGGEVLPGSVSDAMIDLDGATGTPPLQPAPKAKASGAAPQAASSDAAESATPDAAGAAGGTAAPAAPAPAAQSQAPAQ</sequence>
<gene>
    <name evidence="2" type="ORF">J2792_001705</name>
</gene>
<evidence type="ECO:0000313" key="2">
    <source>
        <dbReference type="EMBL" id="MDR6510839.1"/>
    </source>
</evidence>
<evidence type="ECO:0008006" key="4">
    <source>
        <dbReference type="Google" id="ProtNLM"/>
    </source>
</evidence>
<comment type="caution">
    <text evidence="2">The sequence shown here is derived from an EMBL/GenBank/DDBJ whole genome shotgun (WGS) entry which is preliminary data.</text>
</comment>
<dbReference type="RefSeq" id="WP_169041480.1">
    <property type="nucleotide sequence ID" value="NZ_JAVDRD010000003.1"/>
</dbReference>
<accession>A0ABU1MKJ6</accession>
<evidence type="ECO:0000256" key="1">
    <source>
        <dbReference type="SAM" id="MobiDB-lite"/>
    </source>
</evidence>
<dbReference type="EMBL" id="JAVDRD010000003">
    <property type="protein sequence ID" value="MDR6510839.1"/>
    <property type="molecule type" value="Genomic_DNA"/>
</dbReference>
<feature type="compositionally biased region" description="Low complexity" evidence="1">
    <location>
        <begin position="61"/>
        <end position="110"/>
    </location>
</feature>
<feature type="region of interest" description="Disordered" evidence="1">
    <location>
        <begin position="21"/>
        <end position="110"/>
    </location>
</feature>
<name>A0ABU1MKJ6_9SPHN</name>
<dbReference type="PROSITE" id="PS51257">
    <property type="entry name" value="PROKAR_LIPOPROTEIN"/>
    <property type="match status" value="1"/>
</dbReference>
<reference evidence="2 3" key="1">
    <citation type="submission" date="2023-07" db="EMBL/GenBank/DDBJ databases">
        <title>Sorghum-associated microbial communities from plants grown in Nebraska, USA.</title>
        <authorList>
            <person name="Schachtman D."/>
        </authorList>
    </citation>
    <scope>NUCLEOTIDE SEQUENCE [LARGE SCALE GENOMIC DNA]</scope>
    <source>
        <strain evidence="2 3">DS1027</strain>
    </source>
</reference>
<proteinExistence type="predicted"/>
<keyword evidence="3" id="KW-1185">Reference proteome</keyword>
<dbReference type="Proteomes" id="UP001184150">
    <property type="component" value="Unassembled WGS sequence"/>
</dbReference>
<evidence type="ECO:0000313" key="3">
    <source>
        <dbReference type="Proteomes" id="UP001184150"/>
    </source>
</evidence>
<protein>
    <recommendedName>
        <fullName evidence="4">Lipoprotein</fullName>
    </recommendedName>
</protein>